<dbReference type="PROSITE" id="PS50075">
    <property type="entry name" value="CARRIER"/>
    <property type="match status" value="1"/>
</dbReference>
<proteinExistence type="predicted"/>
<dbReference type="InterPro" id="IPR016035">
    <property type="entry name" value="Acyl_Trfase/lysoPLipase"/>
</dbReference>
<evidence type="ECO:0000313" key="8">
    <source>
        <dbReference type="EMBL" id="MFC6090033.1"/>
    </source>
</evidence>
<evidence type="ECO:0000259" key="6">
    <source>
        <dbReference type="PROSITE" id="PS52004"/>
    </source>
</evidence>
<dbReference type="SMART" id="SM00826">
    <property type="entry name" value="PKS_DH"/>
    <property type="match status" value="1"/>
</dbReference>
<evidence type="ECO:0000256" key="2">
    <source>
        <dbReference type="ARBA" id="ARBA00022553"/>
    </source>
</evidence>
<feature type="region of interest" description="N-terminal hotdog fold" evidence="4">
    <location>
        <begin position="1417"/>
        <end position="1536"/>
    </location>
</feature>
<dbReference type="CDD" id="cd00833">
    <property type="entry name" value="PKS"/>
    <property type="match status" value="1"/>
</dbReference>
<gene>
    <name evidence="8" type="ORF">ACFP3R_12185</name>
</gene>
<feature type="region of interest" description="C-terminal hotdog fold" evidence="4">
    <location>
        <begin position="1550"/>
        <end position="1691"/>
    </location>
</feature>
<evidence type="ECO:0000313" key="9">
    <source>
        <dbReference type="Proteomes" id="UP001596220"/>
    </source>
</evidence>
<dbReference type="SUPFAM" id="SSF53901">
    <property type="entry name" value="Thiolase-like"/>
    <property type="match status" value="1"/>
</dbReference>
<dbReference type="InterPro" id="IPR042104">
    <property type="entry name" value="PKS_dehydratase_sf"/>
</dbReference>
<dbReference type="PROSITE" id="PS52019">
    <property type="entry name" value="PKS_MFAS_DH"/>
    <property type="match status" value="1"/>
</dbReference>
<sequence length="1849" mass="192853">MSGPGGVAVVGLACRYPDADSPARLWETVLGRRRGFRRLPEQRLSSAYLGPADDPDRTYSTHAGLLRGWQFDRARFGVPGTLHRVVDHAHWLALETAADALVDAGFPDGRGLDRDRVGVLLGNTMTGEFSRAAQLRLRWPFMRRAAAAALDGAGVDPERARHTLALLGDLVREPFPVPGDESLAGALSNTIAGRVCNHFDFHGTGFTVDGACASSLLSVMTAGRALLGGELDFALAGGVDLSLDPFELVGFARTGALAVDEMRVFDRNPTGFLPGEGCGVVALMRAEDAEREGVRTYAVLEGWGTSSDGSGGLTRPRSQGQALAMGRAYRMAGIDPHAVELVEGHGTGTRVGDEVELTALCEVRGRGAHRAALGSVKANIGHTKAAAGVAGLIKATLAVHHRVLPPTTGVEEPHDLLRDPSAPLRLLGEAEPWWATTPWASVSSMGFGGINAHVVLRGRPARPATALPAHVTALGRPAPRHDIVLLDAPDTAALGDRLDALTALAPSLSDAELHDLAATLHAERRGTGAVRCALVADTPDRLREAATAARARLDGWDGELRVDETSGVVLAAGPPRRVGLLLPGQAAPVRGGLDAGADGLDLPAAGVTVTDDANDTAIAQPAVVRHSLAALAWLTASGCRPVGAVGHSLGEITALAWAGALDPDTAQALAVARGRVMADHGAPGTAMAGVAADEDTARELAEGLGVELTGFNGPAQTTVGGPADQVGQLVARARERGIRATSLPVSHAFHSSAMRDVVEPLRAELAGIAFAPPDRPVFSTVTGRPLTSDADLVDLLAGQVVRPVLFTEALRRLTGRCDLLVEAGPGTTLTDLARAAGATAVSLDTCHPGRHALATAVLAACSAGDLGAWFAGRAHRPLGLDTRIDLLANPCETDLPGLGAHRPEDARPAPAAVVPAATGVPEPLPAADDTDLLTLVRDRLSRVLELPAANIKPDSTLLGDLHLNSLQVVQVIGAIADSVGRRPPDSALSNVDTTVADVAELLAARPVAEAESDRPPAGLAPWVRTFEHDWAPFEPTAAPAGGSWTVDAPAGHWLHSAAGLPGATGERNLAVWLADERPEEVARVLALVAGHRPRRLLVAHRGHPAAAGVGRSAAVELDGCAVTVVHVHDDALDPGLVAAGGYRELRVRPDGRAERVTTRARRPEPGGELPLGPGDVCLVTGGVDGITTECGVALAHRTGCTLVVLGRSAPDTPRVADALRALASRVPAHYVRADITDPDQVASAVAAAAGIGPVRGLLHGAGVNQPRLLGAVSADTLRETLAPKVTGLRLLLDAAPDLRLVVGFGSIIGRGGLPGQAEYCVANDWLRAELERAAERFPQRRHHLLEWSLWDGLGMGERMGVVEGLAAAGIAPITAADGPPAMLAALTDRGAPVTLLVTGRFPEGPTLRVEGEAPEPLRFVEDPRVRFAGVEAVLDAELSLGHDPYLDEHRVEGVPVLPAVVGLEAMAQAADAVAGEHRGWEFSDLDLRSPVTVPERGARVVRVLALDDGADAVRVALRDDTDGHAADRFTAVVREAPEPGPAGPPDDVVPAETGPHPFYGPLLFHRGRFRRLLGYERLSAFEVRARVRAEPDAPWFSHFHHQRLLLGDPGAFDAALHVLLACVPHRRALPVGADRFTAWKAPRGVLRVHAVERAHTADDYVFDVDVLDAGGARVARWDALRLRAVGPARWAEAMPASLVGPMLSRRLIELDVAQRVELVIAGADGWDGGGEPVLADGHDHALFVRADHQVGVAWGTGTAPEPFEESDGDRAASVAAKLDEPLEVAAGRITAARAALARAGLDRRSPLEIAEVTDDGLLVLCAASAAVVVARPAVAGIGEPVVAIAVEVG</sequence>
<dbReference type="InterPro" id="IPR020807">
    <property type="entry name" value="PKS_DH"/>
</dbReference>
<dbReference type="InterPro" id="IPR016039">
    <property type="entry name" value="Thiolase-like"/>
</dbReference>
<dbReference type="Pfam" id="PF00109">
    <property type="entry name" value="ketoacyl-synt"/>
    <property type="match status" value="1"/>
</dbReference>
<dbReference type="Gene3D" id="3.40.366.10">
    <property type="entry name" value="Malonyl-Coenzyme A Acyl Carrier Protein, domain 2"/>
    <property type="match status" value="1"/>
</dbReference>
<dbReference type="InterPro" id="IPR050091">
    <property type="entry name" value="PKS_NRPS_Biosynth_Enz"/>
</dbReference>
<keyword evidence="2" id="KW-0597">Phosphoprotein</keyword>
<dbReference type="InterPro" id="IPR001227">
    <property type="entry name" value="Ac_transferase_dom_sf"/>
</dbReference>
<comment type="caution">
    <text evidence="8">The sequence shown here is derived from an EMBL/GenBank/DDBJ whole genome shotgun (WGS) entry which is preliminary data.</text>
</comment>
<dbReference type="SMART" id="SM00825">
    <property type="entry name" value="PKS_KS"/>
    <property type="match status" value="1"/>
</dbReference>
<evidence type="ECO:0000256" key="4">
    <source>
        <dbReference type="PROSITE-ProRule" id="PRU01363"/>
    </source>
</evidence>
<keyword evidence="3" id="KW-0808">Transferase</keyword>
<dbReference type="InterPro" id="IPR013968">
    <property type="entry name" value="PKS_KR"/>
</dbReference>
<dbReference type="SUPFAM" id="SSF51735">
    <property type="entry name" value="NAD(P)-binding Rossmann-fold domains"/>
    <property type="match status" value="1"/>
</dbReference>
<dbReference type="InterPro" id="IPR036291">
    <property type="entry name" value="NAD(P)-bd_dom_sf"/>
</dbReference>
<dbReference type="InterPro" id="IPR014043">
    <property type="entry name" value="Acyl_transferase_dom"/>
</dbReference>
<dbReference type="SMART" id="SM00822">
    <property type="entry name" value="PKS_KR"/>
    <property type="match status" value="1"/>
</dbReference>
<dbReference type="InterPro" id="IPR057326">
    <property type="entry name" value="KR_dom"/>
</dbReference>
<dbReference type="InterPro" id="IPR014030">
    <property type="entry name" value="Ketoacyl_synth_N"/>
</dbReference>
<dbReference type="Gene3D" id="3.10.129.110">
    <property type="entry name" value="Polyketide synthase dehydratase"/>
    <property type="match status" value="1"/>
</dbReference>
<feature type="domain" description="Ketosynthase family 3 (KS3)" evidence="6">
    <location>
        <begin position="4"/>
        <end position="458"/>
    </location>
</feature>
<evidence type="ECO:0000259" key="5">
    <source>
        <dbReference type="PROSITE" id="PS50075"/>
    </source>
</evidence>
<organism evidence="8 9">
    <name type="scientific">Saccharothrix lopnurensis</name>
    <dbReference type="NCBI Taxonomy" id="1670621"/>
    <lineage>
        <taxon>Bacteria</taxon>
        <taxon>Bacillati</taxon>
        <taxon>Actinomycetota</taxon>
        <taxon>Actinomycetes</taxon>
        <taxon>Pseudonocardiales</taxon>
        <taxon>Pseudonocardiaceae</taxon>
        <taxon>Saccharothrix</taxon>
    </lineage>
</organism>
<dbReference type="InterPro" id="IPR049900">
    <property type="entry name" value="PKS_mFAS_DH"/>
</dbReference>
<dbReference type="Gene3D" id="1.10.1200.10">
    <property type="entry name" value="ACP-like"/>
    <property type="match status" value="1"/>
</dbReference>
<dbReference type="PROSITE" id="PS52004">
    <property type="entry name" value="KS3_2"/>
    <property type="match status" value="1"/>
</dbReference>
<dbReference type="Proteomes" id="UP001596220">
    <property type="component" value="Unassembled WGS sequence"/>
</dbReference>
<dbReference type="PANTHER" id="PTHR43775:SF37">
    <property type="entry name" value="SI:DKEY-61P9.11"/>
    <property type="match status" value="1"/>
</dbReference>
<dbReference type="InterPro" id="IPR049551">
    <property type="entry name" value="PKS_DH_C"/>
</dbReference>
<dbReference type="Pfam" id="PF00698">
    <property type="entry name" value="Acyl_transf_1"/>
    <property type="match status" value="1"/>
</dbReference>
<dbReference type="SUPFAM" id="SSF52151">
    <property type="entry name" value="FabD/lysophospholipase-like"/>
    <property type="match status" value="1"/>
</dbReference>
<dbReference type="Pfam" id="PF14765">
    <property type="entry name" value="PS-DH"/>
    <property type="match status" value="1"/>
</dbReference>
<dbReference type="Gene3D" id="3.40.47.10">
    <property type="match status" value="1"/>
</dbReference>
<keyword evidence="1" id="KW-0596">Phosphopantetheine</keyword>
<keyword evidence="9" id="KW-1185">Reference proteome</keyword>
<evidence type="ECO:0000256" key="3">
    <source>
        <dbReference type="ARBA" id="ARBA00022679"/>
    </source>
</evidence>
<dbReference type="EMBL" id="JBHSQO010000010">
    <property type="protein sequence ID" value="MFC6090033.1"/>
    <property type="molecule type" value="Genomic_DNA"/>
</dbReference>
<reference evidence="9" key="1">
    <citation type="journal article" date="2019" name="Int. J. Syst. Evol. Microbiol.">
        <title>The Global Catalogue of Microorganisms (GCM) 10K type strain sequencing project: providing services to taxonomists for standard genome sequencing and annotation.</title>
        <authorList>
            <consortium name="The Broad Institute Genomics Platform"/>
            <consortium name="The Broad Institute Genome Sequencing Center for Infectious Disease"/>
            <person name="Wu L."/>
            <person name="Ma J."/>
        </authorList>
    </citation>
    <scope>NUCLEOTIDE SEQUENCE [LARGE SCALE GENOMIC DNA]</scope>
    <source>
        <strain evidence="9">CGMCC 4.7246</strain>
    </source>
</reference>
<dbReference type="Pfam" id="PF08659">
    <property type="entry name" value="KR"/>
    <property type="match status" value="1"/>
</dbReference>
<dbReference type="InterPro" id="IPR049552">
    <property type="entry name" value="PKS_DH_N"/>
</dbReference>
<dbReference type="InterPro" id="IPR014031">
    <property type="entry name" value="Ketoacyl_synth_C"/>
</dbReference>
<name>A0ABW1P4L2_9PSEU</name>
<dbReference type="PANTHER" id="PTHR43775">
    <property type="entry name" value="FATTY ACID SYNTHASE"/>
    <property type="match status" value="1"/>
</dbReference>
<evidence type="ECO:0000256" key="1">
    <source>
        <dbReference type="ARBA" id="ARBA00022450"/>
    </source>
</evidence>
<feature type="domain" description="Carrier" evidence="5">
    <location>
        <begin position="927"/>
        <end position="1006"/>
    </location>
</feature>
<dbReference type="RefSeq" id="WP_380635620.1">
    <property type="nucleotide sequence ID" value="NZ_JBHSQO010000010.1"/>
</dbReference>
<feature type="active site" description="Proton acceptor; for dehydratase activity" evidence="4">
    <location>
        <position position="1449"/>
    </location>
</feature>
<feature type="domain" description="PKS/mFAS DH" evidence="7">
    <location>
        <begin position="1417"/>
        <end position="1691"/>
    </location>
</feature>
<protein>
    <submittedName>
        <fullName evidence="8">SDR family NAD(P)-dependent oxidoreductase</fullName>
    </submittedName>
</protein>
<dbReference type="Pfam" id="PF21089">
    <property type="entry name" value="PKS_DH_N"/>
    <property type="match status" value="1"/>
</dbReference>
<accession>A0ABW1P4L2</accession>
<feature type="active site" description="Proton donor; for dehydratase activity" evidence="4">
    <location>
        <position position="1613"/>
    </location>
</feature>
<dbReference type="Gene3D" id="3.40.50.720">
    <property type="entry name" value="NAD(P)-binding Rossmann-like Domain"/>
    <property type="match status" value="1"/>
</dbReference>
<dbReference type="SMART" id="SM00827">
    <property type="entry name" value="PKS_AT"/>
    <property type="match status" value="1"/>
</dbReference>
<dbReference type="Pfam" id="PF00550">
    <property type="entry name" value="PP-binding"/>
    <property type="match status" value="1"/>
</dbReference>
<dbReference type="InterPro" id="IPR036736">
    <property type="entry name" value="ACP-like_sf"/>
</dbReference>
<dbReference type="InterPro" id="IPR009081">
    <property type="entry name" value="PP-bd_ACP"/>
</dbReference>
<dbReference type="InterPro" id="IPR016036">
    <property type="entry name" value="Malonyl_transacylase_ACP-bd"/>
</dbReference>
<dbReference type="SUPFAM" id="SSF47336">
    <property type="entry name" value="ACP-like"/>
    <property type="match status" value="1"/>
</dbReference>
<dbReference type="SUPFAM" id="SSF55048">
    <property type="entry name" value="Probable ACP-binding domain of malonyl-CoA ACP transacylase"/>
    <property type="match status" value="1"/>
</dbReference>
<dbReference type="Pfam" id="PF02801">
    <property type="entry name" value="Ketoacyl-synt_C"/>
    <property type="match status" value="1"/>
</dbReference>
<dbReference type="InterPro" id="IPR020841">
    <property type="entry name" value="PKS_Beta-ketoAc_synthase_dom"/>
</dbReference>
<evidence type="ECO:0000259" key="7">
    <source>
        <dbReference type="PROSITE" id="PS52019"/>
    </source>
</evidence>